<evidence type="ECO:0000259" key="7">
    <source>
        <dbReference type="PROSITE" id="PS52019"/>
    </source>
</evidence>
<feature type="domain" description="PKS/mFAS DH" evidence="7">
    <location>
        <begin position="889"/>
        <end position="1151"/>
    </location>
</feature>
<dbReference type="SUPFAM" id="SSF55048">
    <property type="entry name" value="Probable ACP-binding domain of malonyl-CoA ACP transacylase"/>
    <property type="match status" value="1"/>
</dbReference>
<dbReference type="GO" id="GO:0031177">
    <property type="term" value="F:phosphopantetheine binding"/>
    <property type="evidence" value="ECO:0007669"/>
    <property type="project" value="InterPro"/>
</dbReference>
<dbReference type="InterPro" id="IPR014030">
    <property type="entry name" value="Ketoacyl_synth_N"/>
</dbReference>
<dbReference type="GO" id="GO:0006633">
    <property type="term" value="P:fatty acid biosynthetic process"/>
    <property type="evidence" value="ECO:0007669"/>
    <property type="project" value="InterPro"/>
</dbReference>
<dbReference type="SUPFAM" id="SSF52151">
    <property type="entry name" value="FabD/lysophospholipase-like"/>
    <property type="match status" value="1"/>
</dbReference>
<dbReference type="CDD" id="cd00833">
    <property type="entry name" value="PKS"/>
    <property type="match status" value="1"/>
</dbReference>
<dbReference type="InterPro" id="IPR006162">
    <property type="entry name" value="Ppantetheine_attach_site"/>
</dbReference>
<dbReference type="PROSITE" id="PS00606">
    <property type="entry name" value="KS3_1"/>
    <property type="match status" value="1"/>
</dbReference>
<dbReference type="InterPro" id="IPR014031">
    <property type="entry name" value="Ketoacyl_synth_C"/>
</dbReference>
<dbReference type="Gene3D" id="1.10.1200.10">
    <property type="entry name" value="ACP-like"/>
    <property type="match status" value="1"/>
</dbReference>
<accession>A0A919VQ24</accession>
<feature type="active site" description="Proton acceptor; for dehydratase activity" evidence="4">
    <location>
        <position position="922"/>
    </location>
</feature>
<dbReference type="SMART" id="SM00823">
    <property type="entry name" value="PKS_PP"/>
    <property type="match status" value="1"/>
</dbReference>
<dbReference type="Pfam" id="PF02801">
    <property type="entry name" value="Ketoacyl-synt_C"/>
    <property type="match status" value="1"/>
</dbReference>
<evidence type="ECO:0000313" key="8">
    <source>
        <dbReference type="EMBL" id="GIM74454.1"/>
    </source>
</evidence>
<organism evidence="8 9">
    <name type="scientific">Actinoplanes auranticolor</name>
    <dbReference type="NCBI Taxonomy" id="47988"/>
    <lineage>
        <taxon>Bacteria</taxon>
        <taxon>Bacillati</taxon>
        <taxon>Actinomycetota</taxon>
        <taxon>Actinomycetes</taxon>
        <taxon>Micromonosporales</taxon>
        <taxon>Micromonosporaceae</taxon>
        <taxon>Actinoplanes</taxon>
    </lineage>
</organism>
<keyword evidence="3" id="KW-0808">Transferase</keyword>
<protein>
    <submittedName>
        <fullName evidence="8">Polyketide synthase</fullName>
    </submittedName>
</protein>
<feature type="domain" description="Ketosynthase family 3 (KS3)" evidence="6">
    <location>
        <begin position="4"/>
        <end position="427"/>
    </location>
</feature>
<dbReference type="InterPro" id="IPR018201">
    <property type="entry name" value="Ketoacyl_synth_AS"/>
</dbReference>
<comment type="caution">
    <text evidence="8">The sequence shown here is derived from an EMBL/GenBank/DDBJ whole genome shotgun (WGS) entry which is preliminary data.</text>
</comment>
<dbReference type="InterPro" id="IPR016036">
    <property type="entry name" value="Malonyl_transacylase_ACP-bd"/>
</dbReference>
<feature type="active site" description="Proton donor; for dehydratase activity" evidence="4">
    <location>
        <position position="1075"/>
    </location>
</feature>
<dbReference type="Gene3D" id="3.40.47.10">
    <property type="match status" value="1"/>
</dbReference>
<evidence type="ECO:0000256" key="3">
    <source>
        <dbReference type="ARBA" id="ARBA00022679"/>
    </source>
</evidence>
<dbReference type="InterPro" id="IPR014043">
    <property type="entry name" value="Acyl_transferase_dom"/>
</dbReference>
<gene>
    <name evidence="8" type="ORF">Aau02nite_61050</name>
</gene>
<keyword evidence="2" id="KW-0597">Phosphoprotein</keyword>
<dbReference type="InterPro" id="IPR016035">
    <property type="entry name" value="Acyl_Trfase/lysoPLipase"/>
</dbReference>
<dbReference type="InterPro" id="IPR013968">
    <property type="entry name" value="PKS_KR"/>
</dbReference>
<dbReference type="Gene3D" id="3.10.129.110">
    <property type="entry name" value="Polyketide synthase dehydratase"/>
    <property type="match status" value="1"/>
</dbReference>
<dbReference type="Pfam" id="PF08659">
    <property type="entry name" value="KR"/>
    <property type="match status" value="1"/>
</dbReference>
<feature type="domain" description="Carrier" evidence="5">
    <location>
        <begin position="1612"/>
        <end position="1689"/>
    </location>
</feature>
<dbReference type="SUPFAM" id="SSF53901">
    <property type="entry name" value="Thiolase-like"/>
    <property type="match status" value="1"/>
</dbReference>
<dbReference type="GO" id="GO:0004312">
    <property type="term" value="F:fatty acid synthase activity"/>
    <property type="evidence" value="ECO:0007669"/>
    <property type="project" value="TreeGrafter"/>
</dbReference>
<evidence type="ECO:0000256" key="1">
    <source>
        <dbReference type="ARBA" id="ARBA00022450"/>
    </source>
</evidence>
<evidence type="ECO:0000259" key="6">
    <source>
        <dbReference type="PROSITE" id="PS52004"/>
    </source>
</evidence>
<dbReference type="PROSITE" id="PS52004">
    <property type="entry name" value="KS3_2"/>
    <property type="match status" value="1"/>
</dbReference>
<dbReference type="SMART" id="SM01294">
    <property type="entry name" value="PKS_PP_betabranch"/>
    <property type="match status" value="1"/>
</dbReference>
<dbReference type="Pfam" id="PF00109">
    <property type="entry name" value="ketoacyl-synt"/>
    <property type="match status" value="1"/>
</dbReference>
<dbReference type="Pfam" id="PF21089">
    <property type="entry name" value="PKS_DH_N"/>
    <property type="match status" value="1"/>
</dbReference>
<evidence type="ECO:0000259" key="5">
    <source>
        <dbReference type="PROSITE" id="PS50075"/>
    </source>
</evidence>
<proteinExistence type="predicted"/>
<dbReference type="SMART" id="SM00825">
    <property type="entry name" value="PKS_KS"/>
    <property type="match status" value="1"/>
</dbReference>
<dbReference type="Gene3D" id="3.40.50.720">
    <property type="entry name" value="NAD(P)-binding Rossmann-like Domain"/>
    <property type="match status" value="1"/>
</dbReference>
<dbReference type="SMART" id="SM00827">
    <property type="entry name" value="PKS_AT"/>
    <property type="match status" value="1"/>
</dbReference>
<name>A0A919VQ24_9ACTN</name>
<dbReference type="InterPro" id="IPR049900">
    <property type="entry name" value="PKS_mFAS_DH"/>
</dbReference>
<reference evidence="8" key="1">
    <citation type="submission" date="2021-03" db="EMBL/GenBank/DDBJ databases">
        <title>Whole genome shotgun sequence of Actinoplanes auranticolor NBRC 12245.</title>
        <authorList>
            <person name="Komaki H."/>
            <person name="Tamura T."/>
        </authorList>
    </citation>
    <scope>NUCLEOTIDE SEQUENCE</scope>
    <source>
        <strain evidence="8">NBRC 12245</strain>
    </source>
</reference>
<dbReference type="InterPro" id="IPR036291">
    <property type="entry name" value="NAD(P)-bd_dom_sf"/>
</dbReference>
<dbReference type="SMART" id="SM00822">
    <property type="entry name" value="PKS_KR"/>
    <property type="match status" value="1"/>
</dbReference>
<dbReference type="Proteomes" id="UP000681340">
    <property type="component" value="Unassembled WGS sequence"/>
</dbReference>
<dbReference type="PANTHER" id="PTHR43775">
    <property type="entry name" value="FATTY ACID SYNTHASE"/>
    <property type="match status" value="1"/>
</dbReference>
<dbReference type="PROSITE" id="PS52019">
    <property type="entry name" value="PKS_MFAS_DH"/>
    <property type="match status" value="1"/>
</dbReference>
<dbReference type="InterPro" id="IPR020841">
    <property type="entry name" value="PKS_Beta-ketoAc_synthase_dom"/>
</dbReference>
<dbReference type="InterPro" id="IPR032821">
    <property type="entry name" value="PKS_assoc"/>
</dbReference>
<dbReference type="Pfam" id="PF00698">
    <property type="entry name" value="Acyl_transf_1"/>
    <property type="match status" value="1"/>
</dbReference>
<dbReference type="InterPro" id="IPR009081">
    <property type="entry name" value="PP-bd_ACP"/>
</dbReference>
<dbReference type="SUPFAM" id="SSF51735">
    <property type="entry name" value="NAD(P)-binding Rossmann-fold domains"/>
    <property type="match status" value="2"/>
</dbReference>
<dbReference type="InterPro" id="IPR042104">
    <property type="entry name" value="PKS_dehydratase_sf"/>
</dbReference>
<dbReference type="PROSITE" id="PS00012">
    <property type="entry name" value="PHOSPHOPANTETHEINE"/>
    <property type="match status" value="1"/>
</dbReference>
<dbReference type="InterPro" id="IPR050091">
    <property type="entry name" value="PKS_NRPS_Biosynth_Enz"/>
</dbReference>
<dbReference type="RefSeq" id="WP_212992014.1">
    <property type="nucleotide sequence ID" value="NZ_BAABEA010000030.1"/>
</dbReference>
<dbReference type="InterPro" id="IPR020806">
    <property type="entry name" value="PKS_PP-bd"/>
</dbReference>
<dbReference type="SUPFAM" id="SSF47336">
    <property type="entry name" value="ACP-like"/>
    <property type="match status" value="1"/>
</dbReference>
<keyword evidence="1" id="KW-0596">Phosphopantetheine</keyword>
<dbReference type="Pfam" id="PF00550">
    <property type="entry name" value="PP-binding"/>
    <property type="match status" value="1"/>
</dbReference>
<keyword evidence="9" id="KW-1185">Reference proteome</keyword>
<dbReference type="InterPro" id="IPR049552">
    <property type="entry name" value="PKS_DH_N"/>
</dbReference>
<dbReference type="Gene3D" id="3.40.366.10">
    <property type="entry name" value="Malonyl-Coenzyme A Acyl Carrier Protein, domain 2"/>
    <property type="match status" value="1"/>
</dbReference>
<dbReference type="InterPro" id="IPR001227">
    <property type="entry name" value="Ac_transferase_dom_sf"/>
</dbReference>
<dbReference type="PANTHER" id="PTHR43775:SF37">
    <property type="entry name" value="SI:DKEY-61P9.11"/>
    <property type="match status" value="1"/>
</dbReference>
<dbReference type="InterPro" id="IPR036736">
    <property type="entry name" value="ACP-like_sf"/>
</dbReference>
<dbReference type="FunFam" id="3.40.47.10:FF:000019">
    <property type="entry name" value="Polyketide synthase type I"/>
    <property type="match status" value="1"/>
</dbReference>
<dbReference type="Pfam" id="PF16197">
    <property type="entry name" value="KAsynt_C_assoc"/>
    <property type="match status" value="1"/>
</dbReference>
<evidence type="ECO:0000256" key="2">
    <source>
        <dbReference type="ARBA" id="ARBA00022553"/>
    </source>
</evidence>
<dbReference type="SMART" id="SM00826">
    <property type="entry name" value="PKS_DH"/>
    <property type="match status" value="1"/>
</dbReference>
<feature type="region of interest" description="N-terminal hotdog fold" evidence="4">
    <location>
        <begin position="889"/>
        <end position="1009"/>
    </location>
</feature>
<sequence>MPTPEPIAIIGMSCRFAGGVTSPEDFWELLSAGRDTIGQVPAERWQFYARQSPAHAAAVRDAPATGSFLDDIKGFDAEFFDVTPREATLMDPQQRIVLELAWEALEHAGVPPRELAGTDAAVFMGVGADDYGRRLLEDLPSIEAWTGIGSAYCAVANRVSYALDLRGPSVAVDTACSSSLVAIHLAAQALRAGECELALAGGVLVMAAPGLSLVLDAAGATSPDGRSKSFDATADGYGRGEGGGVVVLKLLRDAERDGDRVLAVVRGSAVRQDGRTNGIMAPDADAQMYLLRRAYAASGIDPATVDYVEAHGTGTRVGDPLEAAAMASVFGVGRGSPCLIGSVKPNIGHLEAGSGVAGVIKAVLALRHGTVPASLNVTRPNPAIDWDATGLRVATELTAWPDGPGPRRAGVSGFGYGGTIAHVILEQAPAPATIDPDAAHDDGVNLYPLSAATPQALAEQAGQLADRLVGDDASLAAVGHTLALRRSHLPERAAVMAGDRSELVTGLREVAAQARNAVTGQVLPYAGRGVVWVFSGHGSQWTGMGRELVAEHPVFAAVIDRLEPVFAAELGFSLRGLLAADQSQPVDVVQPMIFAVQVALGAAWRTAGVRPDAVIGHSVGEIAAAVTAGMLTLEEGARLVCRRSVLLRPAIGAGAMAMVNIAPDEAQRRLGARDDVVVAIAASPGWTVVSGAPAAVAELREQWRADGFAVRMVDSDVAFHGPQMDPLLDKLAAAAHDLAPRQPRIRVYSTAMEDPRSTTARDGAYWARNLRDQVRLAGAVTAAAEDGYRLFVEISAHPVVAHSVEDTLASLGIRDAYVGISLRRGRPELRSLLSSAAQLYCHGAEVDWAALWPRRELADLPGTAWQHKPYWVDEPAQRPAVTTHDPLSHTLLGQQVSVRGTSVVEAWSTVVDLASRPYPGRHPVRGVEIVPAAVLLETFFAAASARRAWPDLTDVALRVPVSLAQRRDLQVSLQDSALRLSSRIAGDHDDDRGWLTHTTATVVTHAGLPDAADTVEAEELLAPEYVVDRLSTLGVAAMGFAWNVRSLRRGPDVLSAAVDLDGGSYGPHRWAPILDAALSIASVVFPGAAVLRMPAHLERITLASSAPRSARVTVHRTGAEMVDIDITDTAGAPVARLKQLRYGRMETGEQDATLVYTLGWRPAAAAAPHEQDRSELVVLGPPSPLRTRLAAALGSPVLDSPEGLRAPATVVVVPPPVAEDAAWLLARTAGHPAVTRLWAITEGVLEAHAATAVDQGALWGLGRIIGGEQPGLWGGVVDIGADPADADAVAEVLRTIRGEDVVAVRGGVASVPRLRARAGSMAVSDQHCDPGATYLVTGGLGVLGLEVARWLAGRGARRLVLAGRDGLPPRERWDEVSDPGVRARIDAVVALERLGVTVRPLALDIADAAAARRLLDPSALGLPAIRGIVHAAGVLDNRLLRDLDEVSLRTVMRPKVSGARVLHTLFPPGSVDFFVMFSSAGQLLGLPGQASYATANAYLDTLAAHRRAAGDRGSLAIGWTSWRGLGMSTSSEAIDLELAAHGTADITAAEAFDAWERLTGGDDAYAAVLRVLPPSAGEPPRTPLLRELATVAVVRTAPAHADAPWVALKGAERHAALVDAVTRRVAEESGLSAADIDSHRPLTEMGLDSLMTTRVRHRLQQDFSVALPATLLWDQPTVDGIAAYAGALLPAAPDAAEGDS</sequence>
<dbReference type="InterPro" id="IPR057326">
    <property type="entry name" value="KR_dom"/>
</dbReference>
<dbReference type="InterPro" id="IPR020807">
    <property type="entry name" value="PKS_DH"/>
</dbReference>
<evidence type="ECO:0000256" key="4">
    <source>
        <dbReference type="PROSITE-ProRule" id="PRU01363"/>
    </source>
</evidence>
<dbReference type="PROSITE" id="PS50075">
    <property type="entry name" value="CARRIER"/>
    <property type="match status" value="1"/>
</dbReference>
<evidence type="ECO:0000313" key="9">
    <source>
        <dbReference type="Proteomes" id="UP000681340"/>
    </source>
</evidence>
<dbReference type="Gene3D" id="3.30.70.3290">
    <property type="match status" value="1"/>
</dbReference>
<feature type="region of interest" description="C-terminal hotdog fold" evidence="4">
    <location>
        <begin position="1018"/>
        <end position="1151"/>
    </location>
</feature>
<dbReference type="GO" id="GO:0004315">
    <property type="term" value="F:3-oxoacyl-[acyl-carrier-protein] synthase activity"/>
    <property type="evidence" value="ECO:0007669"/>
    <property type="project" value="InterPro"/>
</dbReference>
<dbReference type="EMBL" id="BOQL01000050">
    <property type="protein sequence ID" value="GIM74454.1"/>
    <property type="molecule type" value="Genomic_DNA"/>
</dbReference>
<dbReference type="InterPro" id="IPR016039">
    <property type="entry name" value="Thiolase-like"/>
</dbReference>